<protein>
    <recommendedName>
        <fullName evidence="4">SMP-30/Gluconolactonase/LRE-like region domain-containing protein</fullName>
    </recommendedName>
</protein>
<gene>
    <name evidence="2" type="ORF">OHU17_37565</name>
</gene>
<dbReference type="PANTHER" id="PTHR31460:SF3">
    <property type="entry name" value="MESOCENTIN"/>
    <property type="match status" value="1"/>
</dbReference>
<keyword evidence="3" id="KW-1185">Reference proteome</keyword>
<organism evidence="2 3">
    <name type="scientific">Streptomyces goshikiensis</name>
    <dbReference type="NCBI Taxonomy" id="1942"/>
    <lineage>
        <taxon>Bacteria</taxon>
        <taxon>Bacillati</taxon>
        <taxon>Actinomycetota</taxon>
        <taxon>Actinomycetes</taxon>
        <taxon>Kitasatosporales</taxon>
        <taxon>Streptomycetaceae</taxon>
        <taxon>Streptomyces</taxon>
    </lineage>
</organism>
<evidence type="ECO:0000313" key="3">
    <source>
        <dbReference type="Proteomes" id="UP001432075"/>
    </source>
</evidence>
<evidence type="ECO:0000256" key="1">
    <source>
        <dbReference type="SAM" id="SignalP"/>
    </source>
</evidence>
<dbReference type="InterPro" id="IPR053224">
    <property type="entry name" value="Sensory_adhesion_molecule"/>
</dbReference>
<dbReference type="Gene3D" id="2.120.10.30">
    <property type="entry name" value="TolB, C-terminal domain"/>
    <property type="match status" value="1"/>
</dbReference>
<dbReference type="EMBL" id="CP108058">
    <property type="protein sequence ID" value="WUO51551.1"/>
    <property type="molecule type" value="Genomic_DNA"/>
</dbReference>
<keyword evidence="1" id="KW-0732">Signal</keyword>
<evidence type="ECO:0000313" key="2">
    <source>
        <dbReference type="EMBL" id="WUO51551.1"/>
    </source>
</evidence>
<keyword evidence="2" id="KW-0614">Plasmid</keyword>
<proteinExistence type="predicted"/>
<feature type="chain" id="PRO_5046449280" description="SMP-30/Gluconolactonase/LRE-like region domain-containing protein" evidence="1">
    <location>
        <begin position="33"/>
        <end position="352"/>
    </location>
</feature>
<reference evidence="2" key="1">
    <citation type="submission" date="2022-10" db="EMBL/GenBank/DDBJ databases">
        <title>The complete genomes of actinobacterial strains from the NBC collection.</title>
        <authorList>
            <person name="Joergensen T.S."/>
            <person name="Alvarez Arevalo M."/>
            <person name="Sterndorff E.B."/>
            <person name="Faurdal D."/>
            <person name="Vuksanovic O."/>
            <person name="Mourched A.-S."/>
            <person name="Charusanti P."/>
            <person name="Shaw S."/>
            <person name="Blin K."/>
            <person name="Weber T."/>
        </authorList>
    </citation>
    <scope>NUCLEOTIDE SEQUENCE</scope>
    <source>
        <strain evidence="2">NBC_00283</strain>
        <plasmid evidence="2">unnamed1</plasmid>
    </source>
</reference>
<dbReference type="InterPro" id="IPR011042">
    <property type="entry name" value="6-blade_b-propeller_TolB-like"/>
</dbReference>
<geneLocation type="plasmid" evidence="2 3">
    <name>unnamed1</name>
</geneLocation>
<accession>A0ABZ1RXW4</accession>
<dbReference type="Proteomes" id="UP001432075">
    <property type="component" value="Plasmid unnamed1"/>
</dbReference>
<name>A0ABZ1RXW4_9ACTN</name>
<dbReference type="RefSeq" id="WP_328777802.1">
    <property type="nucleotide sequence ID" value="NZ_CP108058.1"/>
</dbReference>
<dbReference type="PANTHER" id="PTHR31460">
    <property type="match status" value="1"/>
</dbReference>
<feature type="signal peptide" evidence="1">
    <location>
        <begin position="1"/>
        <end position="32"/>
    </location>
</feature>
<sequence length="352" mass="36458">MPSHSHKAVLPGLLALATAAVMLVPTATTAHAEQNAPAASATTALPALIQGPGEAIHPEGFTWDPTRKAFLIGSLRHGTISVVGADGIPHTLVSDPSLIATGGIRVDAARNRLLATYGDVYAGPNALLSDGSTPETRGRYGGVAIFNLTTGVLEKRVELSQSPGLHLANDLALDPQGNAYATDSFTGTIYKVTPSGTGSVFLQAPALDAGYENGLPNVGVNGIVYHPSGALIVVRYDSGALFRIPLSSPENFREISLKERIPGADGIVLGSDGTLYAATNTIRSNGIDGLFKLRSPDGWRSAQIVSKAVSPEAAPTTVTLTPSGAYVLSSNVHILFGSGGTQTRDGFALRRF</sequence>
<dbReference type="SUPFAM" id="SSF63829">
    <property type="entry name" value="Calcium-dependent phosphotriesterase"/>
    <property type="match status" value="1"/>
</dbReference>
<evidence type="ECO:0008006" key="4">
    <source>
        <dbReference type="Google" id="ProtNLM"/>
    </source>
</evidence>